<comment type="subcellular location">
    <subcellularLocation>
        <location evidence="1">Cytoplasm</location>
    </subcellularLocation>
</comment>
<dbReference type="AlphaFoldDB" id="A0A6J2QEW5"/>
<gene>
    <name evidence="7" type="primary">synpo</name>
</gene>
<organism evidence="6 7">
    <name type="scientific">Cottoperca gobio</name>
    <name type="common">Frogmouth</name>
    <name type="synonym">Aphritis gobio</name>
    <dbReference type="NCBI Taxonomy" id="56716"/>
    <lineage>
        <taxon>Eukaryota</taxon>
        <taxon>Metazoa</taxon>
        <taxon>Chordata</taxon>
        <taxon>Craniata</taxon>
        <taxon>Vertebrata</taxon>
        <taxon>Euteleostomi</taxon>
        <taxon>Actinopterygii</taxon>
        <taxon>Neopterygii</taxon>
        <taxon>Teleostei</taxon>
        <taxon>Neoteleostei</taxon>
        <taxon>Acanthomorphata</taxon>
        <taxon>Eupercaria</taxon>
        <taxon>Perciformes</taxon>
        <taxon>Notothenioidei</taxon>
        <taxon>Bovichtidae</taxon>
        <taxon>Cottoperca</taxon>
    </lineage>
</organism>
<dbReference type="GeneID" id="115014341"/>
<feature type="compositionally biased region" description="Pro residues" evidence="5">
    <location>
        <begin position="376"/>
        <end position="391"/>
    </location>
</feature>
<feature type="compositionally biased region" description="Low complexity" evidence="5">
    <location>
        <begin position="951"/>
        <end position="973"/>
    </location>
</feature>
<reference evidence="7" key="1">
    <citation type="submission" date="2025-08" db="UniProtKB">
        <authorList>
            <consortium name="RefSeq"/>
        </authorList>
    </citation>
    <scope>IDENTIFICATION</scope>
</reference>
<dbReference type="GO" id="GO:0030018">
    <property type="term" value="C:Z disc"/>
    <property type="evidence" value="ECO:0007669"/>
    <property type="project" value="TreeGrafter"/>
</dbReference>
<dbReference type="FunCoup" id="A0A6J2QEW5">
    <property type="interactions" value="499"/>
</dbReference>
<feature type="compositionally biased region" description="Polar residues" evidence="5">
    <location>
        <begin position="981"/>
        <end position="1013"/>
    </location>
</feature>
<proteinExistence type="inferred from homology"/>
<feature type="compositionally biased region" description="Low complexity" evidence="5">
    <location>
        <begin position="840"/>
        <end position="858"/>
    </location>
</feature>
<dbReference type="InParanoid" id="A0A6J2QEW5"/>
<feature type="region of interest" description="Disordered" evidence="5">
    <location>
        <begin position="183"/>
        <end position="222"/>
    </location>
</feature>
<feature type="region of interest" description="Disordered" evidence="5">
    <location>
        <begin position="718"/>
        <end position="1068"/>
    </location>
</feature>
<dbReference type="PANTHER" id="PTHR24217:SF13">
    <property type="entry name" value="SYNAPTOPODIN"/>
    <property type="match status" value="1"/>
</dbReference>
<dbReference type="GO" id="GO:0015629">
    <property type="term" value="C:actin cytoskeleton"/>
    <property type="evidence" value="ECO:0007669"/>
    <property type="project" value="TreeGrafter"/>
</dbReference>
<feature type="region of interest" description="Disordered" evidence="5">
    <location>
        <begin position="1155"/>
        <end position="1176"/>
    </location>
</feature>
<feature type="compositionally biased region" description="Pro residues" evidence="5">
    <location>
        <begin position="353"/>
        <end position="366"/>
    </location>
</feature>
<keyword evidence="3" id="KW-0597">Phosphoprotein</keyword>
<feature type="region of interest" description="Disordered" evidence="5">
    <location>
        <begin position="261"/>
        <end position="280"/>
    </location>
</feature>
<evidence type="ECO:0000256" key="4">
    <source>
        <dbReference type="ARBA" id="ARBA00038161"/>
    </source>
</evidence>
<feature type="region of interest" description="Disordered" evidence="5">
    <location>
        <begin position="432"/>
        <end position="469"/>
    </location>
</feature>
<feature type="compositionally biased region" description="Polar residues" evidence="5">
    <location>
        <begin position="321"/>
        <end position="330"/>
    </location>
</feature>
<feature type="compositionally biased region" description="Polar residues" evidence="5">
    <location>
        <begin position="941"/>
        <end position="950"/>
    </location>
</feature>
<feature type="compositionally biased region" description="Low complexity" evidence="5">
    <location>
        <begin position="799"/>
        <end position="820"/>
    </location>
</feature>
<feature type="region of interest" description="Disordered" evidence="5">
    <location>
        <begin position="588"/>
        <end position="609"/>
    </location>
</feature>
<feature type="compositionally biased region" description="Polar residues" evidence="5">
    <location>
        <begin position="718"/>
        <end position="738"/>
    </location>
</feature>
<dbReference type="InterPro" id="IPR051976">
    <property type="entry name" value="Synaptopodin_domain"/>
</dbReference>
<evidence type="ECO:0000313" key="6">
    <source>
        <dbReference type="Proteomes" id="UP000504630"/>
    </source>
</evidence>
<feature type="compositionally biased region" description="Basic and acidic residues" evidence="5">
    <location>
        <begin position="531"/>
        <end position="541"/>
    </location>
</feature>
<evidence type="ECO:0000256" key="3">
    <source>
        <dbReference type="ARBA" id="ARBA00022553"/>
    </source>
</evidence>
<feature type="compositionally biased region" description="Low complexity" evidence="5">
    <location>
        <begin position="630"/>
        <end position="641"/>
    </location>
</feature>
<dbReference type="KEGG" id="cgob:115014341"/>
<feature type="compositionally biased region" description="Polar residues" evidence="5">
    <location>
        <begin position="923"/>
        <end position="933"/>
    </location>
</feature>
<dbReference type="PANTHER" id="PTHR24217">
    <property type="entry name" value="PUTATIVE-RELATED"/>
    <property type="match status" value="1"/>
</dbReference>
<feature type="compositionally biased region" description="Polar residues" evidence="5">
    <location>
        <begin position="1020"/>
        <end position="1048"/>
    </location>
</feature>
<feature type="compositionally biased region" description="Polar residues" evidence="5">
    <location>
        <begin position="590"/>
        <end position="605"/>
    </location>
</feature>
<feature type="region of interest" description="Disordered" evidence="5">
    <location>
        <begin position="291"/>
        <end position="406"/>
    </location>
</feature>
<evidence type="ECO:0000313" key="7">
    <source>
        <dbReference type="RefSeq" id="XP_029296973.1"/>
    </source>
</evidence>
<feature type="compositionally biased region" description="Polar residues" evidence="5">
    <location>
        <begin position="1058"/>
        <end position="1067"/>
    </location>
</feature>
<dbReference type="GO" id="GO:0005634">
    <property type="term" value="C:nucleus"/>
    <property type="evidence" value="ECO:0007669"/>
    <property type="project" value="TreeGrafter"/>
</dbReference>
<feature type="region of interest" description="Disordered" evidence="5">
    <location>
        <begin position="626"/>
        <end position="666"/>
    </location>
</feature>
<sequence length="1199" mass="130128">MTDSIASTSLPACLPGCVLDCGAKEIRSCVSLQKGGVKLSDAVKLKTLVEVQQNSGALNLNMKKFFVYSSSLLSQVSTKPYFSLDWLESKAKHNQNHMVQKQLHLTRSASLSEKELKEARVRSQIIAAQLTVPSNSSSRGVQLFNRRKQRVSAFTLESCGEGSGGDRVENVKTDPSTNQLTWAERSTEEKDRDLNFKNSKPLLSPPGTVRSAGDIMEEPGKDFYKEDDMEDSVIQERHFLPVKEEQEEEEEEEARDKIHKELEDKVKDEIPPGSNNTDPVLMRHAEGEAEINRGHTGPVPPGKLHNGCHSTSGPGRVPVPTSKQTSTIINRTARPFFSPLTVQSPEAASPVMDIPPPPSYDTPPLPAFTAPQPLAFSPPPPPPSYPTPPLPAFTNQPPQTYYSSPPLMSPVMSPPLPEFPVCSVSQYPPMPHYGPPTAPKPSTFVPQPAGERKLITPMKSGILEEGAARRGNRKSMFTFKEKTVVAPNPELLSLVQGVDERKKHGHRSMPEPASEEELLALGAEASNFLAKEEDRAEEARSPEWASCLKTSRTRPRADHMPEQSLTNVSGKGAELFAKRQSRMEKYVVEKQNSGQIRSPSPTMSLPPSWVYPANMPGRVKAIAKNSDMGAQLSQNLQAQQAVKQKPRQKAPAPEPIPEPPLENGCSKIEMDLSRHRPYQLSSSLFILNPVKDPLSTLPRGAPQSKNLISTQPFSRQTALLHNPPSHFSTQHMSSQMPLSPTRGGAEYPPNPAYGQPRISSPMSAFSPERVSSPRSGVQAPRPMFSAKKAGIAPQTPKDSSSVETPSETPTPTRTPILTRRFSSPEGPATGTWTPSIQTNRPSTTITSRSVTSPVSSPRGTRCQSPMASQNIQFSAVTSTTTSRPSQTFTATSPRSPPWGSRCQSPMVNQNTQSSSISSITGYRPSQTSMTTSPLSPPWGSRCQSPMVNQYTQSSTVTSTSTSRPSQTSTATSPRSPPWGSRCQSPMLSQNSQSSTISFVPTSRPTQTSKATSPVSPPWGSRSQSPALSQTSLSFPATKPLYTSSATSSVPPPKDSRCMSPNVNNPDSKANHRLLAKNIINAAKRKNSPSPGALSGHSLPISPLGNSHHGYDCHKPPISHFQSRAFGAQSPTFTSPPPTPTQRICSPVRLYNTRSLTDSDASVESEDSGLRSPGLHSYNTCPRGWGGSLRVKRSTVSTDL</sequence>
<feature type="compositionally biased region" description="Basic and acidic residues" evidence="5">
    <location>
        <begin position="185"/>
        <end position="195"/>
    </location>
</feature>
<evidence type="ECO:0000256" key="5">
    <source>
        <dbReference type="SAM" id="MobiDB-lite"/>
    </source>
</evidence>
<name>A0A6J2QEW5_COTGO</name>
<dbReference type="RefSeq" id="XP_029296973.1">
    <property type="nucleotide sequence ID" value="XM_029441113.1"/>
</dbReference>
<keyword evidence="2" id="KW-0963">Cytoplasm</keyword>
<dbReference type="GO" id="GO:0003779">
    <property type="term" value="F:actin binding"/>
    <property type="evidence" value="ECO:0007669"/>
    <property type="project" value="TreeGrafter"/>
</dbReference>
<accession>A0A6J2QEW5</accession>
<keyword evidence="6" id="KW-1185">Reference proteome</keyword>
<feature type="compositionally biased region" description="Polar residues" evidence="5">
    <location>
        <begin position="861"/>
        <end position="893"/>
    </location>
</feature>
<dbReference type="CTD" id="11346"/>
<feature type="compositionally biased region" description="Low complexity" evidence="5">
    <location>
        <begin position="908"/>
        <end position="920"/>
    </location>
</feature>
<dbReference type="Proteomes" id="UP000504630">
    <property type="component" value="Chromosome 10"/>
</dbReference>
<evidence type="ECO:0000256" key="2">
    <source>
        <dbReference type="ARBA" id="ARBA00022490"/>
    </source>
</evidence>
<feature type="compositionally biased region" description="Polar residues" evidence="5">
    <location>
        <begin position="830"/>
        <end position="839"/>
    </location>
</feature>
<dbReference type="GO" id="GO:0032233">
    <property type="term" value="P:positive regulation of actin filament bundle assembly"/>
    <property type="evidence" value="ECO:0007669"/>
    <property type="project" value="TreeGrafter"/>
</dbReference>
<feature type="region of interest" description="Disordered" evidence="5">
    <location>
        <begin position="531"/>
        <end position="571"/>
    </location>
</feature>
<dbReference type="OrthoDB" id="8943025at2759"/>
<comment type="similarity">
    <text evidence="4">Belongs to the synaptopodin family.</text>
</comment>
<feature type="compositionally biased region" description="Basic and acidic residues" evidence="5">
    <location>
        <begin position="261"/>
        <end position="270"/>
    </location>
</feature>
<evidence type="ECO:0000256" key="1">
    <source>
        <dbReference type="ARBA" id="ARBA00004496"/>
    </source>
</evidence>
<protein>
    <submittedName>
        <fullName evidence="7">Synaptopodin isoform X1</fullName>
    </submittedName>
</protein>